<evidence type="ECO:0000313" key="1">
    <source>
        <dbReference type="EMBL" id="GMR58680.1"/>
    </source>
</evidence>
<evidence type="ECO:0000313" key="2">
    <source>
        <dbReference type="Proteomes" id="UP001328107"/>
    </source>
</evidence>
<organism evidence="1 2">
    <name type="scientific">Pristionchus mayeri</name>
    <dbReference type="NCBI Taxonomy" id="1317129"/>
    <lineage>
        <taxon>Eukaryota</taxon>
        <taxon>Metazoa</taxon>
        <taxon>Ecdysozoa</taxon>
        <taxon>Nematoda</taxon>
        <taxon>Chromadorea</taxon>
        <taxon>Rhabditida</taxon>
        <taxon>Rhabditina</taxon>
        <taxon>Diplogasteromorpha</taxon>
        <taxon>Diplogasteroidea</taxon>
        <taxon>Neodiplogasteridae</taxon>
        <taxon>Pristionchus</taxon>
    </lineage>
</organism>
<protein>
    <submittedName>
        <fullName evidence="1">Uncharacterized protein</fullName>
    </submittedName>
</protein>
<proteinExistence type="predicted"/>
<reference evidence="2" key="1">
    <citation type="submission" date="2022-10" db="EMBL/GenBank/DDBJ databases">
        <title>Genome assembly of Pristionchus species.</title>
        <authorList>
            <person name="Yoshida K."/>
            <person name="Sommer R.J."/>
        </authorList>
    </citation>
    <scope>NUCLEOTIDE SEQUENCE [LARGE SCALE GENOMIC DNA]</scope>
    <source>
        <strain evidence="2">RS5460</strain>
    </source>
</reference>
<dbReference type="EMBL" id="BTRK01000006">
    <property type="protein sequence ID" value="GMR58680.1"/>
    <property type="molecule type" value="Genomic_DNA"/>
</dbReference>
<sequence>DPQLLEGIQIEDLESCNVQNADEAVSRQILCIESLVAPLDEPVEHTGIQSLSEGSHRPIHL</sequence>
<keyword evidence="2" id="KW-1185">Reference proteome</keyword>
<gene>
    <name evidence="1" type="ORF">PMAYCL1PPCAC_28875</name>
</gene>
<name>A0AAN5IC45_9BILA</name>
<feature type="non-terminal residue" evidence="1">
    <location>
        <position position="1"/>
    </location>
</feature>
<accession>A0AAN5IC45</accession>
<dbReference type="Proteomes" id="UP001328107">
    <property type="component" value="Unassembled WGS sequence"/>
</dbReference>
<comment type="caution">
    <text evidence="1">The sequence shown here is derived from an EMBL/GenBank/DDBJ whole genome shotgun (WGS) entry which is preliminary data.</text>
</comment>
<dbReference type="AlphaFoldDB" id="A0AAN5IC45"/>
<feature type="non-terminal residue" evidence="1">
    <location>
        <position position="61"/>
    </location>
</feature>